<dbReference type="InterPro" id="IPR035907">
    <property type="entry name" value="Hppk_sf"/>
</dbReference>
<comment type="pathway">
    <text evidence="1">Cofactor biosynthesis; tetrahydrofolate biosynthesis; 2-amino-4-hydroxy-6-hydroxymethyl-7,8-dihydropteridine diphosphate from 7,8-dihydroneopterin triphosphate: step 4/4.</text>
</comment>
<proteinExistence type="inferred from homology"/>
<keyword evidence="6" id="KW-0547">Nucleotide-binding</keyword>
<protein>
    <recommendedName>
        <fullName evidence="4">2-amino-4-hydroxy-6-hydroxymethyldihydropteridine pyrophosphokinase</fullName>
        <ecNumber evidence="3">2.7.6.3</ecNumber>
    </recommendedName>
    <alternativeName>
        <fullName evidence="11">6-hydroxymethyl-7,8-dihydropterin pyrophosphokinase</fullName>
    </alternativeName>
    <alternativeName>
        <fullName evidence="12">7,8-dihydro-6-hydroxymethylpterin-pyrophosphokinase</fullName>
    </alternativeName>
</protein>
<evidence type="ECO:0000259" key="13">
    <source>
        <dbReference type="Pfam" id="PF01288"/>
    </source>
</evidence>
<keyword evidence="8" id="KW-0067">ATP-binding</keyword>
<dbReference type="HOGENOM" id="CLU_097916_1_2_10"/>
<comment type="function">
    <text evidence="10">Catalyzes the transfer of pyrophosphate from adenosine triphosphate (ATP) to 6-hydroxymethyl-7,8-dihydropterin, an enzymatic step in folate biosynthesis pathway.</text>
</comment>
<dbReference type="CDD" id="cd00483">
    <property type="entry name" value="HPPK"/>
    <property type="match status" value="1"/>
</dbReference>
<evidence type="ECO:0000256" key="12">
    <source>
        <dbReference type="ARBA" id="ARBA00033413"/>
    </source>
</evidence>
<evidence type="ECO:0000256" key="2">
    <source>
        <dbReference type="ARBA" id="ARBA00005810"/>
    </source>
</evidence>
<evidence type="ECO:0000256" key="10">
    <source>
        <dbReference type="ARBA" id="ARBA00029409"/>
    </source>
</evidence>
<feature type="domain" description="7,8-dihydro-6-hydroxymethylpterin-pyrophosphokinase" evidence="13">
    <location>
        <begin position="5"/>
        <end position="134"/>
    </location>
</feature>
<dbReference type="PANTHER" id="PTHR43071:SF1">
    <property type="entry name" value="2-AMINO-4-HYDROXY-6-HYDROXYMETHYLDIHYDROPTERIDINE PYROPHOSPHOKINASE"/>
    <property type="match status" value="1"/>
</dbReference>
<evidence type="ECO:0000256" key="6">
    <source>
        <dbReference type="ARBA" id="ARBA00022741"/>
    </source>
</evidence>
<organism evidence="14 15">
    <name type="scientific">Hallella multisaccharivorax DSM 17128</name>
    <dbReference type="NCBI Taxonomy" id="688246"/>
    <lineage>
        <taxon>Bacteria</taxon>
        <taxon>Pseudomonadati</taxon>
        <taxon>Bacteroidota</taxon>
        <taxon>Bacteroidia</taxon>
        <taxon>Bacteroidales</taxon>
        <taxon>Prevotellaceae</taxon>
        <taxon>Hallella</taxon>
    </lineage>
</organism>
<evidence type="ECO:0000313" key="15">
    <source>
        <dbReference type="Proteomes" id="UP000002772"/>
    </source>
</evidence>
<dbReference type="PANTHER" id="PTHR43071">
    <property type="entry name" value="2-AMINO-4-HYDROXY-6-HYDROXYMETHYLDIHYDROPTERIDINE PYROPHOSPHOKINASE"/>
    <property type="match status" value="1"/>
</dbReference>
<accession>F8N9P3</accession>
<dbReference type="STRING" id="688246.Premu_1256"/>
<keyword evidence="15" id="KW-1185">Reference proteome</keyword>
<evidence type="ECO:0000313" key="14">
    <source>
        <dbReference type="EMBL" id="EGN56685.1"/>
    </source>
</evidence>
<dbReference type="GO" id="GO:0005524">
    <property type="term" value="F:ATP binding"/>
    <property type="evidence" value="ECO:0007669"/>
    <property type="project" value="UniProtKB-KW"/>
</dbReference>
<evidence type="ECO:0000256" key="3">
    <source>
        <dbReference type="ARBA" id="ARBA00013253"/>
    </source>
</evidence>
<evidence type="ECO:0000256" key="1">
    <source>
        <dbReference type="ARBA" id="ARBA00005051"/>
    </source>
</evidence>
<comment type="similarity">
    <text evidence="2">Belongs to the HPPK family.</text>
</comment>
<dbReference type="GO" id="GO:0046656">
    <property type="term" value="P:folic acid biosynthetic process"/>
    <property type="evidence" value="ECO:0007669"/>
    <property type="project" value="UniProtKB-KW"/>
</dbReference>
<evidence type="ECO:0000256" key="11">
    <source>
        <dbReference type="ARBA" id="ARBA00029766"/>
    </source>
</evidence>
<keyword evidence="7 14" id="KW-0418">Kinase</keyword>
<dbReference type="SUPFAM" id="SSF55083">
    <property type="entry name" value="6-hydroxymethyl-7,8-dihydropterin pyrophosphokinase, HPPK"/>
    <property type="match status" value="1"/>
</dbReference>
<gene>
    <name evidence="14" type="ORF">Premu_1256</name>
</gene>
<dbReference type="EC" id="2.7.6.3" evidence="3"/>
<dbReference type="GO" id="GO:0003848">
    <property type="term" value="F:2-amino-4-hydroxy-6-hydroxymethyldihydropteridine diphosphokinase activity"/>
    <property type="evidence" value="ECO:0007669"/>
    <property type="project" value="UniProtKB-EC"/>
</dbReference>
<evidence type="ECO:0000256" key="5">
    <source>
        <dbReference type="ARBA" id="ARBA00022679"/>
    </source>
</evidence>
<dbReference type="EMBL" id="GL945017">
    <property type="protein sequence ID" value="EGN56685.1"/>
    <property type="molecule type" value="Genomic_DNA"/>
</dbReference>
<dbReference type="eggNOG" id="COG0801">
    <property type="taxonomic scope" value="Bacteria"/>
</dbReference>
<keyword evidence="9" id="KW-0289">Folate biosynthesis</keyword>
<name>F8N9P3_9BACT</name>
<evidence type="ECO:0000256" key="9">
    <source>
        <dbReference type="ARBA" id="ARBA00022909"/>
    </source>
</evidence>
<reference evidence="15" key="1">
    <citation type="journal article" date="2011" name="Stand. Genomic Sci.">
        <title>Non-contiguous finished genome sequence of the opportunistic oral pathogen Prevotella multisaccharivorax type strain (PPPA20).</title>
        <authorList>
            <person name="Pati A."/>
            <person name="Gronow S."/>
            <person name="Lu M."/>
            <person name="Lapidus A."/>
            <person name="Nolan M."/>
            <person name="Lucas S."/>
            <person name="Hammon N."/>
            <person name="Deshpande S."/>
            <person name="Cheng J.F."/>
            <person name="Tapia R."/>
            <person name="Han C."/>
            <person name="Goodwin L."/>
            <person name="Pitluck S."/>
            <person name="Liolios K."/>
            <person name="Pagani I."/>
            <person name="Mavromatis K."/>
            <person name="Mikhailova N."/>
            <person name="Huntemann M."/>
            <person name="Chen A."/>
            <person name="Palaniappan K."/>
            <person name="Land M."/>
            <person name="Hauser L."/>
            <person name="Detter J.C."/>
            <person name="Brambilla E.M."/>
            <person name="Rohde M."/>
            <person name="Goker M."/>
            <person name="Woyke T."/>
            <person name="Bristow J."/>
            <person name="Eisen J.A."/>
            <person name="Markowitz V."/>
            <person name="Hugenholtz P."/>
            <person name="Kyrpides N.C."/>
            <person name="Klenk H.P."/>
            <person name="Ivanova N."/>
        </authorList>
    </citation>
    <scope>NUCLEOTIDE SEQUENCE [LARGE SCALE GENOMIC DNA]</scope>
    <source>
        <strain evidence="15">DSM 17128</strain>
    </source>
</reference>
<dbReference type="OrthoDB" id="9808041at2"/>
<sequence>MHSVYLSLGSNIGNRKRLIRDAVDLIDERVGHVVKKSSLYETTPWGFSSPNKFINACVCCETMFSPRELLTATQIIEKILGRTGKSIDGCYNDRVIDIDILLYDDLHVDDSDLKIPHPLMEQRDFVMKPLSEILNK</sequence>
<dbReference type="Pfam" id="PF01288">
    <property type="entry name" value="HPPK"/>
    <property type="match status" value="1"/>
</dbReference>
<dbReference type="Proteomes" id="UP000002772">
    <property type="component" value="Unassembled WGS sequence"/>
</dbReference>
<evidence type="ECO:0000256" key="7">
    <source>
        <dbReference type="ARBA" id="ARBA00022777"/>
    </source>
</evidence>
<dbReference type="UniPathway" id="UPA00077">
    <property type="reaction ID" value="UER00155"/>
</dbReference>
<dbReference type="Gene3D" id="3.30.70.560">
    <property type="entry name" value="7,8-Dihydro-6-hydroxymethylpterin-pyrophosphokinase HPPK"/>
    <property type="match status" value="1"/>
</dbReference>
<evidence type="ECO:0000256" key="8">
    <source>
        <dbReference type="ARBA" id="ARBA00022840"/>
    </source>
</evidence>
<keyword evidence="5 14" id="KW-0808">Transferase</keyword>
<dbReference type="GO" id="GO:0046654">
    <property type="term" value="P:tetrahydrofolate biosynthetic process"/>
    <property type="evidence" value="ECO:0007669"/>
    <property type="project" value="UniProtKB-UniPathway"/>
</dbReference>
<dbReference type="GO" id="GO:0016301">
    <property type="term" value="F:kinase activity"/>
    <property type="evidence" value="ECO:0007669"/>
    <property type="project" value="UniProtKB-KW"/>
</dbReference>
<dbReference type="RefSeq" id="WP_007573920.1">
    <property type="nucleotide sequence ID" value="NZ_BPTS01000001.1"/>
</dbReference>
<dbReference type="AlphaFoldDB" id="F8N9P3"/>
<evidence type="ECO:0000256" key="4">
    <source>
        <dbReference type="ARBA" id="ARBA00016218"/>
    </source>
</evidence>
<dbReference type="NCBIfam" id="TIGR01498">
    <property type="entry name" value="folK"/>
    <property type="match status" value="1"/>
</dbReference>
<dbReference type="InterPro" id="IPR000550">
    <property type="entry name" value="Hppk"/>
</dbReference>